<protein>
    <recommendedName>
        <fullName evidence="14">Voltage-gated purine nucleotide uniporter SLC17A9</fullName>
    </recommendedName>
    <alternativeName>
        <fullName evidence="16">Solute carrier family 17 member 9</fullName>
    </alternativeName>
    <alternativeName>
        <fullName evidence="15">Vesicular nucleotide transporter</fullName>
    </alternativeName>
</protein>
<evidence type="ECO:0000256" key="2">
    <source>
        <dbReference type="ARBA" id="ARBA00008586"/>
    </source>
</evidence>
<feature type="domain" description="Major facilitator superfamily (MFS) profile" evidence="20">
    <location>
        <begin position="174"/>
        <end position="572"/>
    </location>
</feature>
<comment type="function">
    <text evidence="13">Voltage-gated ATP nucleotide uniporter that can also transport the purine nucleotides ADP and GTP. Uses the membrane potential as the driving force to control ATP accumulation in lysosomes and secretory vesicles. By controlling ATP storage in lysosomes, regulates ATP-dependent proteins of these organelles. Also indirectly regulates the exocytosis of ATP through its import into lysosomes in astrocytes and secretory vesicles such as adrenal chromaffin granules, mucin granules and synaptic vesicles.</text>
</comment>
<dbReference type="GO" id="GO:0005765">
    <property type="term" value="C:lysosomal membrane"/>
    <property type="evidence" value="ECO:0007669"/>
    <property type="project" value="UniProtKB-SubCell"/>
</dbReference>
<keyword evidence="19" id="KW-0732">Signal</keyword>
<dbReference type="FunFam" id="1.20.1250.20:FF:000150">
    <property type="entry name" value="Solute carrier family 17 member 9"/>
    <property type="match status" value="1"/>
</dbReference>
<feature type="transmembrane region" description="Helical" evidence="18">
    <location>
        <begin position="211"/>
        <end position="228"/>
    </location>
</feature>
<evidence type="ECO:0000256" key="3">
    <source>
        <dbReference type="ARBA" id="ARBA00022448"/>
    </source>
</evidence>
<dbReference type="InterPro" id="IPR011701">
    <property type="entry name" value="MFS"/>
</dbReference>
<dbReference type="InterPro" id="IPR005829">
    <property type="entry name" value="Sugar_transporter_CS"/>
</dbReference>
<feature type="transmembrane region" description="Helical" evidence="18">
    <location>
        <begin position="334"/>
        <end position="354"/>
    </location>
</feature>
<evidence type="ECO:0000256" key="1">
    <source>
        <dbReference type="ARBA" id="ARBA00004155"/>
    </source>
</evidence>
<reference evidence="21" key="2">
    <citation type="submission" date="2014-03" db="EMBL/GenBank/DDBJ databases">
        <authorList>
            <person name="Genoscope - CEA"/>
        </authorList>
    </citation>
    <scope>NUCLEOTIDE SEQUENCE</scope>
</reference>
<comment type="catalytic activity">
    <reaction evidence="11">
        <text>ATP(in) = ATP(out)</text>
        <dbReference type="Rhea" id="RHEA:75687"/>
        <dbReference type="ChEBI" id="CHEBI:30616"/>
    </reaction>
</comment>
<keyword evidence="5 18" id="KW-1133">Transmembrane helix</keyword>
<feature type="transmembrane region" description="Helical" evidence="18">
    <location>
        <begin position="302"/>
        <end position="322"/>
    </location>
</feature>
<evidence type="ECO:0000256" key="18">
    <source>
        <dbReference type="SAM" id="Phobius"/>
    </source>
</evidence>
<feature type="transmembrane region" description="Helical" evidence="18">
    <location>
        <begin position="459"/>
        <end position="480"/>
    </location>
</feature>
<dbReference type="EMBL" id="FR904656">
    <property type="protein sequence ID" value="CDQ69170.1"/>
    <property type="molecule type" value="Genomic_DNA"/>
</dbReference>
<dbReference type="PANTHER" id="PTHR11662">
    <property type="entry name" value="SOLUTE CARRIER FAMILY 17"/>
    <property type="match status" value="1"/>
</dbReference>
<organism evidence="21 22">
    <name type="scientific">Oncorhynchus mykiss</name>
    <name type="common">Rainbow trout</name>
    <name type="synonym">Salmo gairdneri</name>
    <dbReference type="NCBI Taxonomy" id="8022"/>
    <lineage>
        <taxon>Eukaryota</taxon>
        <taxon>Metazoa</taxon>
        <taxon>Chordata</taxon>
        <taxon>Craniata</taxon>
        <taxon>Vertebrata</taxon>
        <taxon>Euteleostomi</taxon>
        <taxon>Actinopterygii</taxon>
        <taxon>Neopterygii</taxon>
        <taxon>Teleostei</taxon>
        <taxon>Protacanthopterygii</taxon>
        <taxon>Salmoniformes</taxon>
        <taxon>Salmonidae</taxon>
        <taxon>Salmoninae</taxon>
        <taxon>Oncorhynchus</taxon>
    </lineage>
</organism>
<feature type="transmembrane region" description="Helical" evidence="18">
    <location>
        <begin position="518"/>
        <end position="540"/>
    </location>
</feature>
<evidence type="ECO:0000313" key="22">
    <source>
        <dbReference type="Proteomes" id="UP000193380"/>
    </source>
</evidence>
<comment type="catalytic activity">
    <reaction evidence="12">
        <text>ADP(in) = ADP(out)</text>
        <dbReference type="Rhea" id="RHEA:75783"/>
        <dbReference type="ChEBI" id="CHEBI:456216"/>
    </reaction>
</comment>
<dbReference type="FunFam" id="1.20.1250.20:FF:000059">
    <property type="entry name" value="Solute carrier family 17 member 9"/>
    <property type="match status" value="1"/>
</dbReference>
<feature type="chain" id="PRO_5001594630" description="Voltage-gated purine nucleotide uniporter SLC17A9" evidence="19">
    <location>
        <begin position="18"/>
        <end position="584"/>
    </location>
</feature>
<evidence type="ECO:0000256" key="15">
    <source>
        <dbReference type="ARBA" id="ARBA00079665"/>
    </source>
</evidence>
<dbReference type="STRING" id="8022.A0A060WX44"/>
<feature type="region of interest" description="Disordered" evidence="17">
    <location>
        <begin position="87"/>
        <end position="108"/>
    </location>
</feature>
<keyword evidence="7" id="KW-0458">Lysosome</keyword>
<dbReference type="GO" id="GO:0042584">
    <property type="term" value="C:chromaffin granule membrane"/>
    <property type="evidence" value="ECO:0007669"/>
    <property type="project" value="UniProtKB-SubCell"/>
</dbReference>
<accession>A0A060WX44</accession>
<evidence type="ECO:0000256" key="5">
    <source>
        <dbReference type="ARBA" id="ARBA00022989"/>
    </source>
</evidence>
<comment type="similarity">
    <text evidence="2">Belongs to the major facilitator superfamily. Sodium/anion cotransporter family.</text>
</comment>
<keyword evidence="8" id="KW-0968">Cytoplasmic vesicle</keyword>
<gene>
    <name evidence="21" type="ORF">GSONMT00057045001</name>
</gene>
<proteinExistence type="inferred from homology"/>
<dbReference type="InterPro" id="IPR044777">
    <property type="entry name" value="SLC17A9-like"/>
</dbReference>
<dbReference type="PaxDb" id="8022-A0A060WX44"/>
<feature type="signal peptide" evidence="19">
    <location>
        <begin position="1"/>
        <end position="17"/>
    </location>
</feature>
<evidence type="ECO:0000313" key="21">
    <source>
        <dbReference type="EMBL" id="CDQ69170.1"/>
    </source>
</evidence>
<dbReference type="GO" id="GO:0072530">
    <property type="term" value="P:purine-containing compound transmembrane transport"/>
    <property type="evidence" value="ECO:0007669"/>
    <property type="project" value="UniProtKB-ARBA"/>
</dbReference>
<evidence type="ECO:0000256" key="17">
    <source>
        <dbReference type="SAM" id="MobiDB-lite"/>
    </source>
</evidence>
<dbReference type="InterPro" id="IPR036259">
    <property type="entry name" value="MFS_trans_sf"/>
</dbReference>
<comment type="catalytic activity">
    <reaction evidence="10">
        <text>GTP(in) = GTP(out)</text>
        <dbReference type="Rhea" id="RHEA:75787"/>
        <dbReference type="ChEBI" id="CHEBI:37565"/>
    </reaction>
</comment>
<dbReference type="Gene3D" id="1.20.1250.20">
    <property type="entry name" value="MFS general substrate transporter like domains"/>
    <property type="match status" value="2"/>
</dbReference>
<dbReference type="PROSITE" id="PS00217">
    <property type="entry name" value="SUGAR_TRANSPORT_2"/>
    <property type="match status" value="1"/>
</dbReference>
<evidence type="ECO:0000259" key="20">
    <source>
        <dbReference type="PROSITE" id="PS50850"/>
    </source>
</evidence>
<dbReference type="PROSITE" id="PS50850">
    <property type="entry name" value="MFS"/>
    <property type="match status" value="1"/>
</dbReference>
<dbReference type="AlphaFoldDB" id="A0A060WX44"/>
<dbReference type="SUPFAM" id="SSF103473">
    <property type="entry name" value="MFS general substrate transporter"/>
    <property type="match status" value="1"/>
</dbReference>
<keyword evidence="6 18" id="KW-0472">Membrane</keyword>
<dbReference type="InterPro" id="IPR050382">
    <property type="entry name" value="MFS_Na/Anion_cotransporter"/>
</dbReference>
<dbReference type="GO" id="GO:1904669">
    <property type="term" value="P:ATP export"/>
    <property type="evidence" value="ECO:0007669"/>
    <property type="project" value="UniProtKB-ARBA"/>
</dbReference>
<comment type="subcellular location">
    <subcellularLocation>
        <location evidence="9">Cytoplasmic vesicle</location>
        <location evidence="9">Secretory vesicle</location>
        <location evidence="9">Chromaffin granule membrane</location>
        <topology evidence="9">Multi-pass membrane protein</topology>
    </subcellularLocation>
    <subcellularLocation>
        <location evidence="1">Lysosome membrane</location>
        <topology evidence="1">Multi-pass membrane protein</topology>
    </subcellularLocation>
</comment>
<dbReference type="CDD" id="cd17380">
    <property type="entry name" value="MFS_SLC17A9_like"/>
    <property type="match status" value="1"/>
</dbReference>
<feature type="transmembrane region" description="Helical" evidence="18">
    <location>
        <begin position="240"/>
        <end position="259"/>
    </location>
</feature>
<keyword evidence="4 18" id="KW-0812">Transmembrane</keyword>
<dbReference type="Proteomes" id="UP000193380">
    <property type="component" value="Unassembled WGS sequence"/>
</dbReference>
<dbReference type="GO" id="GO:0160042">
    <property type="term" value="F:purine nucleotide uniporter activity"/>
    <property type="evidence" value="ECO:0007669"/>
    <property type="project" value="UniProtKB-ARBA"/>
</dbReference>
<dbReference type="InterPro" id="IPR020846">
    <property type="entry name" value="MFS_dom"/>
</dbReference>
<sequence>MHVSCCLLVLPVQLVCQGCVHIFFNQSARFPTKSTCRAVDGELENTPDVEWHCGKYLVKLNITWKFPGKIFLTKYLHTMVRRERNHSGRLRYGPGNHGGQRKNNDSKHPPPFEASSLLFKLNQHDRVISSLVLVNTHTCVNKRITDNDVSWSFCGRAEMQWKCFWGIQPLAQKWTGMLFLGTCLLYCARMAMPICAVNMATTFGWSKTQSGVVMGGFFWGYCFTQVLGGHVSDRIGGERVLLLATTSWASITACTPLLAQLGISSLTSMTVARFLMGLLQGVHYPSLASLCSQRVDEGERGFLMSTMGSGSYMGTLMVGGLGSVMLERYGWESVFYGAGLLSGLWSLTVWRFLLRGQMNTIQVLSSHGSSSGLSKKRWLKMFKNPSVCAMVFAHLCFSSTCYSLMSWLPTFFKDTYPHAKGWVCNVIPWLVAIASALFGGIISDHLIQQGFRTSSVRKMMQFMSMGVSSVFLLLLCRPLSFPSAVIFVSAAVGLATFNSSGVSVNVQDLAPSCAGSLFGFMNMCGAFTGLVLVYVSGYLIEVTASWGYVFSLFTMVNTMGLGVFLMFGEANRVDLWNLSEVIRV</sequence>
<feature type="transmembrane region" description="Helical" evidence="18">
    <location>
        <begin position="546"/>
        <end position="567"/>
    </location>
</feature>
<evidence type="ECO:0000256" key="6">
    <source>
        <dbReference type="ARBA" id="ARBA00023136"/>
    </source>
</evidence>
<evidence type="ECO:0000256" key="16">
    <source>
        <dbReference type="ARBA" id="ARBA00079853"/>
    </source>
</evidence>
<evidence type="ECO:0000256" key="11">
    <source>
        <dbReference type="ARBA" id="ARBA00044897"/>
    </source>
</evidence>
<dbReference type="PANTHER" id="PTHR11662:SF279">
    <property type="entry name" value="VOLTAGE-GATED PURINE NUCLEOTIDE UNIPORTER SLC17A9"/>
    <property type="match status" value="1"/>
</dbReference>
<feature type="transmembrane region" description="Helical" evidence="18">
    <location>
        <begin position="387"/>
        <end position="407"/>
    </location>
</feature>
<evidence type="ECO:0000256" key="14">
    <source>
        <dbReference type="ARBA" id="ARBA00074107"/>
    </source>
</evidence>
<evidence type="ECO:0000256" key="9">
    <source>
        <dbReference type="ARBA" id="ARBA00024185"/>
    </source>
</evidence>
<evidence type="ECO:0000256" key="12">
    <source>
        <dbReference type="ARBA" id="ARBA00051849"/>
    </source>
</evidence>
<keyword evidence="3" id="KW-0813">Transport</keyword>
<dbReference type="Pfam" id="PF07690">
    <property type="entry name" value="MFS_1"/>
    <property type="match status" value="1"/>
</dbReference>
<reference evidence="21" key="1">
    <citation type="journal article" date="2014" name="Nat. Commun.">
        <title>The rainbow trout genome provides novel insights into evolution after whole-genome duplication in vertebrates.</title>
        <authorList>
            <person name="Berthelot C."/>
            <person name="Brunet F."/>
            <person name="Chalopin D."/>
            <person name="Juanchich A."/>
            <person name="Bernard M."/>
            <person name="Noel B."/>
            <person name="Bento P."/>
            <person name="Da Silva C."/>
            <person name="Labadie K."/>
            <person name="Alberti A."/>
            <person name="Aury J.M."/>
            <person name="Louis A."/>
            <person name="Dehais P."/>
            <person name="Bardou P."/>
            <person name="Montfort J."/>
            <person name="Klopp C."/>
            <person name="Cabau C."/>
            <person name="Gaspin C."/>
            <person name="Thorgaard G.H."/>
            <person name="Boussaha M."/>
            <person name="Quillet E."/>
            <person name="Guyomard R."/>
            <person name="Galiana D."/>
            <person name="Bobe J."/>
            <person name="Volff J.N."/>
            <person name="Genet C."/>
            <person name="Wincker P."/>
            <person name="Jaillon O."/>
            <person name="Roest Crollius H."/>
            <person name="Guiguen Y."/>
        </authorList>
    </citation>
    <scope>NUCLEOTIDE SEQUENCE [LARGE SCALE GENOMIC DNA]</scope>
</reference>
<evidence type="ECO:0000256" key="4">
    <source>
        <dbReference type="ARBA" id="ARBA00022692"/>
    </source>
</evidence>
<name>A0A060WX44_ONCMY</name>
<evidence type="ECO:0000256" key="7">
    <source>
        <dbReference type="ARBA" id="ARBA00023228"/>
    </source>
</evidence>
<evidence type="ECO:0000256" key="10">
    <source>
        <dbReference type="ARBA" id="ARBA00036284"/>
    </source>
</evidence>
<evidence type="ECO:0000256" key="19">
    <source>
        <dbReference type="SAM" id="SignalP"/>
    </source>
</evidence>
<feature type="transmembrane region" description="Helical" evidence="18">
    <location>
        <begin position="427"/>
        <end position="447"/>
    </location>
</feature>
<evidence type="ECO:0000256" key="8">
    <source>
        <dbReference type="ARBA" id="ARBA00023329"/>
    </source>
</evidence>
<evidence type="ECO:0000256" key="13">
    <source>
        <dbReference type="ARBA" id="ARBA00056522"/>
    </source>
</evidence>